<sequence>MRLTMLPSSMTTIGQQEPRNGSHEGTNILDEDLSGKFFEQTWMGPMKNRQFRKWYRLTYLWSPLT</sequence>
<protein>
    <submittedName>
        <fullName evidence="2 4">Uncharacterized protein</fullName>
    </submittedName>
</protein>
<reference evidence="2 3" key="2">
    <citation type="submission" date="2018-11" db="EMBL/GenBank/DDBJ databases">
        <authorList>
            <consortium name="Pathogen Informatics"/>
        </authorList>
    </citation>
    <scope>NUCLEOTIDE SEQUENCE [LARGE SCALE GENOMIC DNA]</scope>
</reference>
<accession>A0A0M3JLK1</accession>
<gene>
    <name evidence="2" type="ORF">ASIM_LOCUS8282</name>
</gene>
<evidence type="ECO:0000313" key="4">
    <source>
        <dbReference type="WBParaSite" id="ASIM_0000853201-mRNA-1"/>
    </source>
</evidence>
<dbReference type="AlphaFoldDB" id="A0A0M3JLK1"/>
<organism evidence="4">
    <name type="scientific">Anisakis simplex</name>
    <name type="common">Herring worm</name>
    <dbReference type="NCBI Taxonomy" id="6269"/>
    <lineage>
        <taxon>Eukaryota</taxon>
        <taxon>Metazoa</taxon>
        <taxon>Ecdysozoa</taxon>
        <taxon>Nematoda</taxon>
        <taxon>Chromadorea</taxon>
        <taxon>Rhabditida</taxon>
        <taxon>Spirurina</taxon>
        <taxon>Ascaridomorpha</taxon>
        <taxon>Ascaridoidea</taxon>
        <taxon>Anisakidae</taxon>
        <taxon>Anisakis</taxon>
        <taxon>Anisakis simplex complex</taxon>
    </lineage>
</organism>
<reference evidence="4" key="1">
    <citation type="submission" date="2017-02" db="UniProtKB">
        <authorList>
            <consortium name="WormBaseParasite"/>
        </authorList>
    </citation>
    <scope>IDENTIFICATION</scope>
</reference>
<feature type="compositionally biased region" description="Polar residues" evidence="1">
    <location>
        <begin position="1"/>
        <end position="25"/>
    </location>
</feature>
<dbReference type="Proteomes" id="UP000267096">
    <property type="component" value="Unassembled WGS sequence"/>
</dbReference>
<keyword evidence="3" id="KW-1185">Reference proteome</keyword>
<proteinExistence type="predicted"/>
<dbReference type="EMBL" id="UYRR01022043">
    <property type="protein sequence ID" value="VDK31245.1"/>
    <property type="molecule type" value="Genomic_DNA"/>
</dbReference>
<name>A0A0M3JLK1_ANISI</name>
<feature type="region of interest" description="Disordered" evidence="1">
    <location>
        <begin position="1"/>
        <end position="27"/>
    </location>
</feature>
<dbReference type="WBParaSite" id="ASIM_0000853201-mRNA-1">
    <property type="protein sequence ID" value="ASIM_0000853201-mRNA-1"/>
    <property type="gene ID" value="ASIM_0000853201"/>
</dbReference>
<evidence type="ECO:0000313" key="2">
    <source>
        <dbReference type="EMBL" id="VDK31245.1"/>
    </source>
</evidence>
<evidence type="ECO:0000256" key="1">
    <source>
        <dbReference type="SAM" id="MobiDB-lite"/>
    </source>
</evidence>
<evidence type="ECO:0000313" key="3">
    <source>
        <dbReference type="Proteomes" id="UP000267096"/>
    </source>
</evidence>